<evidence type="ECO:0000313" key="2">
    <source>
        <dbReference type="Proteomes" id="UP001066276"/>
    </source>
</evidence>
<proteinExistence type="predicted"/>
<dbReference type="Proteomes" id="UP001066276">
    <property type="component" value="Chromosome 7"/>
</dbReference>
<organism evidence="1 2">
    <name type="scientific">Pleurodeles waltl</name>
    <name type="common">Iberian ribbed newt</name>
    <dbReference type="NCBI Taxonomy" id="8319"/>
    <lineage>
        <taxon>Eukaryota</taxon>
        <taxon>Metazoa</taxon>
        <taxon>Chordata</taxon>
        <taxon>Craniata</taxon>
        <taxon>Vertebrata</taxon>
        <taxon>Euteleostomi</taxon>
        <taxon>Amphibia</taxon>
        <taxon>Batrachia</taxon>
        <taxon>Caudata</taxon>
        <taxon>Salamandroidea</taxon>
        <taxon>Salamandridae</taxon>
        <taxon>Pleurodelinae</taxon>
        <taxon>Pleurodeles</taxon>
    </lineage>
</organism>
<keyword evidence="2" id="KW-1185">Reference proteome</keyword>
<sequence length="149" mass="16957">MLAVTVFGILTIINGTALQHKKIKLQEILSALKNVTQLCNRSEAVCSEIHVKDVITVHQKTTHHLDIFCKAAAALKKVKDVEEHLRLILSHLVERLTINGSEQHHGKNVICKRDEEVKPDVEVDLHTFLKDLRKVAQKQYWNLAALNHH</sequence>
<dbReference type="GO" id="GO:0005136">
    <property type="term" value="F:interleukin-4 receptor binding"/>
    <property type="evidence" value="ECO:0007669"/>
    <property type="project" value="InterPro"/>
</dbReference>
<dbReference type="Pfam" id="PF00727">
    <property type="entry name" value="IL4"/>
    <property type="match status" value="1"/>
</dbReference>
<name>A0AAV7PJU6_PLEWA</name>
<dbReference type="GO" id="GO:0008083">
    <property type="term" value="F:growth factor activity"/>
    <property type="evidence" value="ECO:0007669"/>
    <property type="project" value="InterPro"/>
</dbReference>
<dbReference type="EMBL" id="JANPWB010000011">
    <property type="protein sequence ID" value="KAJ1127129.1"/>
    <property type="molecule type" value="Genomic_DNA"/>
</dbReference>
<protein>
    <recommendedName>
        <fullName evidence="3">Interleukin-4</fullName>
    </recommendedName>
</protein>
<reference evidence="1" key="1">
    <citation type="journal article" date="2022" name="bioRxiv">
        <title>Sequencing and chromosome-scale assembly of the giantPleurodeles waltlgenome.</title>
        <authorList>
            <person name="Brown T."/>
            <person name="Elewa A."/>
            <person name="Iarovenko S."/>
            <person name="Subramanian E."/>
            <person name="Araus A.J."/>
            <person name="Petzold A."/>
            <person name="Susuki M."/>
            <person name="Suzuki K.-i.T."/>
            <person name="Hayashi T."/>
            <person name="Toyoda A."/>
            <person name="Oliveira C."/>
            <person name="Osipova E."/>
            <person name="Leigh N.D."/>
            <person name="Simon A."/>
            <person name="Yun M.H."/>
        </authorList>
    </citation>
    <scope>NUCLEOTIDE SEQUENCE</scope>
    <source>
        <strain evidence="1">20211129_DDA</strain>
        <tissue evidence="1">Liver</tissue>
    </source>
</reference>
<dbReference type="GO" id="GO:0006955">
    <property type="term" value="P:immune response"/>
    <property type="evidence" value="ECO:0007669"/>
    <property type="project" value="InterPro"/>
</dbReference>
<accession>A0AAV7PJU6</accession>
<dbReference type="Gene3D" id="1.20.1250.10">
    <property type="match status" value="1"/>
</dbReference>
<comment type="caution">
    <text evidence="1">The sequence shown here is derived from an EMBL/GenBank/DDBJ whole genome shotgun (WGS) entry which is preliminary data.</text>
</comment>
<dbReference type="GO" id="GO:0005576">
    <property type="term" value="C:extracellular region"/>
    <property type="evidence" value="ECO:0007669"/>
    <property type="project" value="InterPro"/>
</dbReference>
<evidence type="ECO:0000313" key="1">
    <source>
        <dbReference type="EMBL" id="KAJ1127129.1"/>
    </source>
</evidence>
<dbReference type="AlphaFoldDB" id="A0AAV7PJU6"/>
<dbReference type="SUPFAM" id="SSF47266">
    <property type="entry name" value="4-helical cytokines"/>
    <property type="match status" value="1"/>
</dbReference>
<gene>
    <name evidence="1" type="ORF">NDU88_005532</name>
</gene>
<dbReference type="InterPro" id="IPR002354">
    <property type="entry name" value="IL-4"/>
</dbReference>
<dbReference type="InterPro" id="IPR009079">
    <property type="entry name" value="4_helix_cytokine-like_core"/>
</dbReference>
<evidence type="ECO:0008006" key="3">
    <source>
        <dbReference type="Google" id="ProtNLM"/>
    </source>
</evidence>